<gene>
    <name evidence="2" type="ORF">V2S66_18225</name>
</gene>
<evidence type="ECO:0000313" key="2">
    <source>
        <dbReference type="EMBL" id="MEE4543902.1"/>
    </source>
</evidence>
<dbReference type="Gene3D" id="3.40.50.1980">
    <property type="entry name" value="Nitrogenase molybdenum iron protein domain"/>
    <property type="match status" value="2"/>
</dbReference>
<feature type="region of interest" description="Disordered" evidence="1">
    <location>
        <begin position="1"/>
        <end position="45"/>
    </location>
</feature>
<dbReference type="EMBL" id="JAZEWV010000013">
    <property type="protein sequence ID" value="MEE4543902.1"/>
    <property type="molecule type" value="Genomic_DNA"/>
</dbReference>
<protein>
    <submittedName>
        <fullName evidence="2">ABC transporter substrate-binding protein</fullName>
    </submittedName>
</protein>
<evidence type="ECO:0000256" key="1">
    <source>
        <dbReference type="SAM" id="MobiDB-lite"/>
    </source>
</evidence>
<organism evidence="2 3">
    <name type="scientific">Actinacidiphila polyblastidii</name>
    <dbReference type="NCBI Taxonomy" id="3110430"/>
    <lineage>
        <taxon>Bacteria</taxon>
        <taxon>Bacillati</taxon>
        <taxon>Actinomycetota</taxon>
        <taxon>Actinomycetes</taxon>
        <taxon>Kitasatosporales</taxon>
        <taxon>Streptomycetaceae</taxon>
        <taxon>Actinacidiphila</taxon>
    </lineage>
</organism>
<dbReference type="Proteomes" id="UP001344658">
    <property type="component" value="Unassembled WGS sequence"/>
</dbReference>
<reference evidence="2 3" key="1">
    <citation type="submission" date="2023-12" db="EMBL/GenBank/DDBJ databases">
        <title>Streptomyces sp. V4-01.</title>
        <authorList>
            <person name="Somphong A."/>
            <person name="Phongsopitanun W."/>
        </authorList>
    </citation>
    <scope>NUCLEOTIDE SEQUENCE [LARGE SCALE GENOMIC DNA]</scope>
    <source>
        <strain evidence="2 3">V4-01</strain>
    </source>
</reference>
<sequence>MAFEEPGRRTRRPEESARPEKSGACEPTGNAWEFTDDRGVRVSGGSRRSPRIVAYVRAGAALDAYGLTPVAVYGSGHDSATVPDPAKAGSLGPTVGYLGVGARLDAAGLAALAPDLLVDVTYDGRTPYAVGEEPATAAEVPLAVLGVGAGTTLEGIVGRFAALAAALGGSARGAAGEWAAARRELGAAVAGAARPPRVLVLSAAGPEQVHIARPDAWPELCHLAALGVDLVRPLPASGVNWLTTDWEHALTLGAGADLVLADSRAHATAPAVLAALPAWQRLTAAATVLPWNPELPPAPGACAHFLREVAAAVGVR</sequence>
<name>A0ABU7PDK6_9ACTN</name>
<dbReference type="SUPFAM" id="SSF53807">
    <property type="entry name" value="Helical backbone' metal receptor"/>
    <property type="match status" value="1"/>
</dbReference>
<evidence type="ECO:0000313" key="3">
    <source>
        <dbReference type="Proteomes" id="UP001344658"/>
    </source>
</evidence>
<dbReference type="RefSeq" id="WP_330796716.1">
    <property type="nucleotide sequence ID" value="NZ_JAZEWV010000013.1"/>
</dbReference>
<keyword evidence="3" id="KW-1185">Reference proteome</keyword>
<comment type="caution">
    <text evidence="2">The sequence shown here is derived from an EMBL/GenBank/DDBJ whole genome shotgun (WGS) entry which is preliminary data.</text>
</comment>
<feature type="compositionally biased region" description="Basic and acidic residues" evidence="1">
    <location>
        <begin position="1"/>
        <end position="23"/>
    </location>
</feature>
<proteinExistence type="predicted"/>
<accession>A0ABU7PDK6</accession>